<reference evidence="3 4" key="1">
    <citation type="submission" date="2016-10" db="EMBL/GenBank/DDBJ databases">
        <authorList>
            <person name="de Groot N.N."/>
        </authorList>
    </citation>
    <scope>NUCLEOTIDE SEQUENCE [LARGE SCALE GENOMIC DNA]</scope>
    <source>
        <strain evidence="3 4">DSM 21039</strain>
    </source>
</reference>
<dbReference type="Pfam" id="PF13672">
    <property type="entry name" value="PP2C_2"/>
    <property type="match status" value="1"/>
</dbReference>
<accession>A0A1H8EXF6</accession>
<keyword evidence="4" id="KW-1185">Reference proteome</keyword>
<evidence type="ECO:0000259" key="2">
    <source>
        <dbReference type="Pfam" id="PF13672"/>
    </source>
</evidence>
<protein>
    <submittedName>
        <fullName evidence="3">Protein phosphatase 2C</fullName>
    </submittedName>
</protein>
<evidence type="ECO:0000313" key="3">
    <source>
        <dbReference type="EMBL" id="SEN24155.1"/>
    </source>
</evidence>
<dbReference type="EMBL" id="FOBB01000009">
    <property type="protein sequence ID" value="SEN24155.1"/>
    <property type="molecule type" value="Genomic_DNA"/>
</dbReference>
<organism evidence="3 4">
    <name type="scientific">Chitinophaga rupis</name>
    <dbReference type="NCBI Taxonomy" id="573321"/>
    <lineage>
        <taxon>Bacteria</taxon>
        <taxon>Pseudomonadati</taxon>
        <taxon>Bacteroidota</taxon>
        <taxon>Chitinophagia</taxon>
        <taxon>Chitinophagales</taxon>
        <taxon>Chitinophagaceae</taxon>
        <taxon>Chitinophaga</taxon>
    </lineage>
</organism>
<dbReference type="Proteomes" id="UP000198984">
    <property type="component" value="Unassembled WGS sequence"/>
</dbReference>
<proteinExistence type="predicted"/>
<keyword evidence="1" id="KW-0175">Coiled coil</keyword>
<feature type="domain" description="PPM-type phosphatase" evidence="2">
    <location>
        <begin position="17"/>
        <end position="182"/>
    </location>
</feature>
<gene>
    <name evidence="3" type="ORF">SAMN04488505_10957</name>
</gene>
<sequence>MDGCTMGKDSYFIATLIGKLLRKIVKAKNYEEFYQLPFLELSLEEQLKVILKELFESLKNIKNELLLEKNEMLSTLTILIANLKDEQGVILVIGDGVICINGAITEFDQDNKPDYVGYHLSENFEEWYDKQQQKIKFSGIKDISVATDGIMSFKSIEQKANLGDIDPVQYMLNDTSKIEHEEMLNMKLKFLEHNIGVKPTDDLAIIRIIKT</sequence>
<name>A0A1H8EXF6_9BACT</name>
<feature type="coiled-coil region" evidence="1">
    <location>
        <begin position="44"/>
        <end position="71"/>
    </location>
</feature>
<dbReference type="STRING" id="573321.SAMN04488505_10957"/>
<dbReference type="AlphaFoldDB" id="A0A1H8EXF6"/>
<evidence type="ECO:0000313" key="4">
    <source>
        <dbReference type="Proteomes" id="UP000198984"/>
    </source>
</evidence>
<dbReference type="InterPro" id="IPR001932">
    <property type="entry name" value="PPM-type_phosphatase-like_dom"/>
</dbReference>
<evidence type="ECO:0000256" key="1">
    <source>
        <dbReference type="SAM" id="Coils"/>
    </source>
</evidence>